<reference evidence="3 4" key="1">
    <citation type="journal article" date="2018" name="Mol. Plant">
        <title>The genome of Artemisia annua provides insight into the evolution of Asteraceae family and artemisinin biosynthesis.</title>
        <authorList>
            <person name="Shen Q."/>
            <person name="Zhang L."/>
            <person name="Liao Z."/>
            <person name="Wang S."/>
            <person name="Yan T."/>
            <person name="Shi P."/>
            <person name="Liu M."/>
            <person name="Fu X."/>
            <person name="Pan Q."/>
            <person name="Wang Y."/>
            <person name="Lv Z."/>
            <person name="Lu X."/>
            <person name="Zhang F."/>
            <person name="Jiang W."/>
            <person name="Ma Y."/>
            <person name="Chen M."/>
            <person name="Hao X."/>
            <person name="Li L."/>
            <person name="Tang Y."/>
            <person name="Lv G."/>
            <person name="Zhou Y."/>
            <person name="Sun X."/>
            <person name="Brodelius P.E."/>
            <person name="Rose J.K.C."/>
            <person name="Tang K."/>
        </authorList>
    </citation>
    <scope>NUCLEOTIDE SEQUENCE [LARGE SCALE GENOMIC DNA]</scope>
    <source>
        <strain evidence="4">cv. Huhao1</strain>
        <tissue evidence="3">Leaf</tissue>
    </source>
</reference>
<accession>A0A2U1KWC5</accession>
<evidence type="ECO:0000313" key="3">
    <source>
        <dbReference type="EMBL" id="PWA41033.1"/>
    </source>
</evidence>
<dbReference type="GO" id="GO:0005634">
    <property type="term" value="C:nucleus"/>
    <property type="evidence" value="ECO:0007669"/>
    <property type="project" value="UniProtKB-SubCell"/>
</dbReference>
<dbReference type="OrthoDB" id="615826at2759"/>
<comment type="function">
    <text evidence="1">Aux/IAA proteins are short-lived transcriptional factors that function as repressors of early auxin response genes at low auxin concentrations.</text>
</comment>
<proteinExistence type="inferred from homology"/>
<sequence length="96" mass="10744">MLIRVSELNYCSDQNGSPEIAAETRNGVITVNNGYLPVKVMDGIPVGRRVDLRDHDSYESLTQKLDDLFRDFVGYLSVAKYSKVPQLQNNVQAIIA</sequence>
<keyword evidence="1" id="KW-0805">Transcription regulation</keyword>
<dbReference type="Proteomes" id="UP000245207">
    <property type="component" value="Unassembled WGS sequence"/>
</dbReference>
<evidence type="ECO:0000313" key="4">
    <source>
        <dbReference type="Proteomes" id="UP000245207"/>
    </source>
</evidence>
<keyword evidence="1" id="KW-0539">Nucleus</keyword>
<comment type="subunit">
    <text evidence="1">Homodimers and heterodimers.</text>
</comment>
<dbReference type="InterPro" id="IPR033389">
    <property type="entry name" value="AUX/IAA_dom"/>
</dbReference>
<dbReference type="GO" id="GO:0009734">
    <property type="term" value="P:auxin-activated signaling pathway"/>
    <property type="evidence" value="ECO:0007669"/>
    <property type="project" value="UniProtKB-UniRule"/>
</dbReference>
<gene>
    <name evidence="3" type="ORF">CTI12_AA557010</name>
</gene>
<dbReference type="Pfam" id="PF02309">
    <property type="entry name" value="AUX_IAA"/>
    <property type="match status" value="1"/>
</dbReference>
<evidence type="ECO:0000259" key="2">
    <source>
        <dbReference type="Pfam" id="PF02309"/>
    </source>
</evidence>
<dbReference type="AlphaFoldDB" id="A0A2U1KWC5"/>
<comment type="caution">
    <text evidence="3">The sequence shown here is derived from an EMBL/GenBank/DDBJ whole genome shotgun (WGS) entry which is preliminary data.</text>
</comment>
<name>A0A2U1KWC5_ARTAN</name>
<dbReference type="EMBL" id="PKPP01013367">
    <property type="protein sequence ID" value="PWA41033.1"/>
    <property type="molecule type" value="Genomic_DNA"/>
</dbReference>
<protein>
    <recommendedName>
        <fullName evidence="1">Auxin-responsive protein</fullName>
    </recommendedName>
</protein>
<evidence type="ECO:0000256" key="1">
    <source>
        <dbReference type="RuleBase" id="RU004549"/>
    </source>
</evidence>
<keyword evidence="1" id="KW-0804">Transcription</keyword>
<keyword evidence="1" id="KW-0927">Auxin signaling pathway</keyword>
<feature type="domain" description="AUX/IAA" evidence="2">
    <location>
        <begin position="30"/>
        <end position="74"/>
    </location>
</feature>
<comment type="subcellular location">
    <subcellularLocation>
        <location evidence="1">Nucleus</location>
    </subcellularLocation>
</comment>
<keyword evidence="4" id="KW-1185">Reference proteome</keyword>
<keyword evidence="1" id="KW-0678">Repressor</keyword>
<comment type="similarity">
    <text evidence="1">Belongs to the Aux/IAA family.</text>
</comment>
<dbReference type="Gene3D" id="3.10.20.90">
    <property type="entry name" value="Phosphatidylinositol 3-kinase Catalytic Subunit, Chain A, domain 1"/>
    <property type="match status" value="1"/>
</dbReference>
<organism evidence="3 4">
    <name type="scientific">Artemisia annua</name>
    <name type="common">Sweet wormwood</name>
    <dbReference type="NCBI Taxonomy" id="35608"/>
    <lineage>
        <taxon>Eukaryota</taxon>
        <taxon>Viridiplantae</taxon>
        <taxon>Streptophyta</taxon>
        <taxon>Embryophyta</taxon>
        <taxon>Tracheophyta</taxon>
        <taxon>Spermatophyta</taxon>
        <taxon>Magnoliopsida</taxon>
        <taxon>eudicotyledons</taxon>
        <taxon>Gunneridae</taxon>
        <taxon>Pentapetalae</taxon>
        <taxon>asterids</taxon>
        <taxon>campanulids</taxon>
        <taxon>Asterales</taxon>
        <taxon>Asteraceae</taxon>
        <taxon>Asteroideae</taxon>
        <taxon>Anthemideae</taxon>
        <taxon>Artemisiinae</taxon>
        <taxon>Artemisia</taxon>
    </lineage>
</organism>